<accession>A0A914V203</accession>
<sequence>MQMKTGKTPGNDHITTEMLKHGHGTLVPVLTRLFNTCLMQQATPKHMADSSTILLFKKGDLLQLKNYRPILLLSIIYKLLTKVINYRIEHILDESQPPEQASY</sequence>
<reference evidence="2" key="1">
    <citation type="submission" date="2022-11" db="UniProtKB">
        <authorList>
            <consortium name="WormBaseParasite"/>
        </authorList>
    </citation>
    <scope>IDENTIFICATION</scope>
</reference>
<evidence type="ECO:0000313" key="2">
    <source>
        <dbReference type="WBParaSite" id="PSAMB.scaffold1437size31546.g13209.t1"/>
    </source>
</evidence>
<keyword evidence="1" id="KW-1185">Reference proteome</keyword>
<dbReference type="WBParaSite" id="PSAMB.scaffold1437size31546.g13209.t1">
    <property type="protein sequence ID" value="PSAMB.scaffold1437size31546.g13209.t1"/>
    <property type="gene ID" value="PSAMB.scaffold1437size31546.g13209"/>
</dbReference>
<organism evidence="1 2">
    <name type="scientific">Plectus sambesii</name>
    <dbReference type="NCBI Taxonomy" id="2011161"/>
    <lineage>
        <taxon>Eukaryota</taxon>
        <taxon>Metazoa</taxon>
        <taxon>Ecdysozoa</taxon>
        <taxon>Nematoda</taxon>
        <taxon>Chromadorea</taxon>
        <taxon>Plectida</taxon>
        <taxon>Plectina</taxon>
        <taxon>Plectoidea</taxon>
        <taxon>Plectidae</taxon>
        <taxon>Plectus</taxon>
    </lineage>
</organism>
<dbReference type="Proteomes" id="UP000887566">
    <property type="component" value="Unplaced"/>
</dbReference>
<proteinExistence type="predicted"/>
<dbReference type="PANTHER" id="PTHR19446">
    <property type="entry name" value="REVERSE TRANSCRIPTASES"/>
    <property type="match status" value="1"/>
</dbReference>
<name>A0A914V203_9BILA</name>
<evidence type="ECO:0000313" key="1">
    <source>
        <dbReference type="Proteomes" id="UP000887566"/>
    </source>
</evidence>
<protein>
    <submittedName>
        <fullName evidence="2">Reverse transcriptase domain-containing protein</fullName>
    </submittedName>
</protein>
<dbReference type="AlphaFoldDB" id="A0A914V203"/>